<feature type="compositionally biased region" description="Basic and acidic residues" evidence="1">
    <location>
        <begin position="113"/>
        <end position="143"/>
    </location>
</feature>
<feature type="region of interest" description="Disordered" evidence="1">
    <location>
        <begin position="372"/>
        <end position="458"/>
    </location>
</feature>
<evidence type="ECO:0000313" key="3">
    <source>
        <dbReference type="Proteomes" id="UP000321518"/>
    </source>
</evidence>
<sequence length="550" mass="58908">MGILTPQAYDQLFLEKCKLLLQAACNNPRRKGPDMSYEEFVESLDIRDEGSLRVFEVLLYETSTRRPPKPRSQSGSSVERAGSTLQRRPRISTARRTSTAAAGAAPDTSYSHTLDRQISRSRMQDLLHSDSDGGSDAEHETALRRRRERIRGLRSAPEGADDGISPSMRLRRQQLNELFGSSAEPSVTLHEMFGTASSTDSLDARWPSRPHAPSSTSPSPSAPLLPTFAELWSILTEEPFPSSSVTSYPSFLTALNRCPSVTSATSTPLTAPGMRELLEELAQRDLAFPIRVANLLQQREGARRPTVGDVVAGRDGSGGGLWAGLLASLGVGEQGPTNDATHARLLEREARGDTSSFLEGIWRAGFIEHIDDGGVPGPSADTNDDEDDAAVSTFADFTGRRRAERRRRDEAGGTASPAGSSSTPAITVTDASSAPTPATTAAHSPPPSSATDCAPTRQTSAAIAEAAFRSQRLIAPLPSSSSSTPRSLSQDQESGVEMSESQASLRAVFEALQRARERREGEEGLMPNEVMTFEAGSFGVDVVGGLLCPT</sequence>
<proteinExistence type="predicted"/>
<dbReference type="EMBL" id="BJWK01000007">
    <property type="protein sequence ID" value="GEM09322.1"/>
    <property type="molecule type" value="Genomic_DNA"/>
</dbReference>
<feature type="region of interest" description="Disordered" evidence="1">
    <location>
        <begin position="475"/>
        <end position="502"/>
    </location>
</feature>
<dbReference type="Proteomes" id="UP000321518">
    <property type="component" value="Unassembled WGS sequence"/>
</dbReference>
<dbReference type="AlphaFoldDB" id="A0A511KG47"/>
<evidence type="ECO:0000256" key="1">
    <source>
        <dbReference type="SAM" id="MobiDB-lite"/>
    </source>
</evidence>
<dbReference type="OrthoDB" id="2537961at2759"/>
<feature type="region of interest" description="Disordered" evidence="1">
    <location>
        <begin position="198"/>
        <end position="223"/>
    </location>
</feature>
<evidence type="ECO:0000313" key="2">
    <source>
        <dbReference type="EMBL" id="GEM09322.1"/>
    </source>
</evidence>
<protein>
    <submittedName>
        <fullName evidence="2">Proteophosphoglycan ppg4</fullName>
    </submittedName>
</protein>
<reference evidence="2 3" key="1">
    <citation type="submission" date="2019-07" db="EMBL/GenBank/DDBJ databases">
        <title>Rhodotorula toruloides NBRC10032 genome sequencing.</title>
        <authorList>
            <person name="Shida Y."/>
            <person name="Takaku H."/>
            <person name="Ogasawara W."/>
            <person name="Mori K."/>
        </authorList>
    </citation>
    <scope>NUCLEOTIDE SEQUENCE [LARGE SCALE GENOMIC DNA]</scope>
    <source>
        <strain evidence="2 3">NBRC10032</strain>
    </source>
</reference>
<feature type="compositionally biased region" description="Low complexity" evidence="1">
    <location>
        <begin position="207"/>
        <end position="223"/>
    </location>
</feature>
<comment type="caution">
    <text evidence="2">The sequence shown here is derived from an EMBL/GenBank/DDBJ whole genome shotgun (WGS) entry which is preliminary data.</text>
</comment>
<accession>A0A511KG47</accession>
<gene>
    <name evidence="2" type="ORF">Rt10032_c07g3339</name>
</gene>
<feature type="region of interest" description="Disordered" evidence="1">
    <location>
        <begin position="63"/>
        <end position="168"/>
    </location>
</feature>
<feature type="compositionally biased region" description="Basic and acidic residues" evidence="1">
    <location>
        <begin position="398"/>
        <end position="411"/>
    </location>
</feature>
<organism evidence="2 3">
    <name type="scientific">Rhodotorula toruloides</name>
    <name type="common">Yeast</name>
    <name type="synonym">Rhodosporidium toruloides</name>
    <dbReference type="NCBI Taxonomy" id="5286"/>
    <lineage>
        <taxon>Eukaryota</taxon>
        <taxon>Fungi</taxon>
        <taxon>Dikarya</taxon>
        <taxon>Basidiomycota</taxon>
        <taxon>Pucciniomycotina</taxon>
        <taxon>Microbotryomycetes</taxon>
        <taxon>Sporidiobolales</taxon>
        <taxon>Sporidiobolaceae</taxon>
        <taxon>Rhodotorula</taxon>
    </lineage>
</organism>
<feature type="compositionally biased region" description="Low complexity" evidence="1">
    <location>
        <begin position="412"/>
        <end position="443"/>
    </location>
</feature>
<name>A0A511KG47_RHOTO</name>
<feature type="compositionally biased region" description="Low complexity" evidence="1">
    <location>
        <begin position="476"/>
        <end position="489"/>
    </location>
</feature>
<feature type="compositionally biased region" description="Low complexity" evidence="1">
    <location>
        <begin position="91"/>
        <end position="111"/>
    </location>
</feature>